<dbReference type="EMBL" id="VGIY01000380">
    <property type="protein sequence ID" value="MBM3318503.1"/>
    <property type="molecule type" value="Genomic_DNA"/>
</dbReference>
<dbReference type="Gene3D" id="2.60.40.1260">
    <property type="entry name" value="Lamin Tail domain"/>
    <property type="match status" value="1"/>
</dbReference>
<dbReference type="PANTHER" id="PTHR40050">
    <property type="entry name" value="INNER SPORE COAT PROTEIN H"/>
    <property type="match status" value="1"/>
</dbReference>
<feature type="domain" description="LTD" evidence="1">
    <location>
        <begin position="355"/>
        <end position="499"/>
    </location>
</feature>
<sequence length="625" mass="70409">TATPQALQASPLPLCRIDIDPDSLALLNIDPEQDVYYGCTVTLDGVVYPAGVRYRGNVVRKLSKKSYKIRLASGYEFEGRTKLNCNSAMCDPVLARESLSMGLFRAAGVPAPRTWWRALVLNGEYIGAYCDVEQVDKRFLIHHGLDDDANVYKCQDRLVVLPDYDSYVQAYEKETNESGSYNDLIWFIETLNYTPDESFYETFIDFFDFDGFLNYFATLTLINDGDAIFKNYFLYHDLDGDLWKILPWDKDLTWGVRWPFDKNIYTQSSLLQGVGPSGNILYWRILSDPLFRNMHASRLYELLAETWPAAQVGQLIADGHALTMANGEVDIRKWYWEDNTRLRAGDEELSHFLEARSAYILGALPSLVTPQGLYINEFMADNGTTLADEHGDYDDWIEIYNPGPAPASMSDYYLTDDLANPTRWSFPDMTLGAGEYLLVWADNQPYQGPLHANFRLSAAGELIALHRREGDGGGPDDIDPVDLVFFGPQARDVSRARVTNGDYRWRFATQPTPGADNYHPQAAPWEGVSIRPLALEAWPNPLRDSVALRLPGSGAGGTLEILDVAGRVCRRLTPLAETSGAQWRWDRRLAAGAPAPAGIYWAYWRPLPGQDPPQRVLPVQLIVLR</sequence>
<dbReference type="InterPro" id="IPR001322">
    <property type="entry name" value="Lamin_tail_dom"/>
</dbReference>
<proteinExistence type="predicted"/>
<dbReference type="Pfam" id="PF00932">
    <property type="entry name" value="LTD"/>
    <property type="match status" value="1"/>
</dbReference>
<dbReference type="InterPro" id="IPR036415">
    <property type="entry name" value="Lamin_tail_dom_sf"/>
</dbReference>
<reference evidence="2" key="1">
    <citation type="submission" date="2019-03" db="EMBL/GenBank/DDBJ databases">
        <title>Lake Tanganyika Metagenome-Assembled Genomes (MAGs).</title>
        <authorList>
            <person name="Tran P."/>
        </authorList>
    </citation>
    <scope>NUCLEOTIDE SEQUENCE</scope>
    <source>
        <strain evidence="2">M_DeepCast_400m_m2_100</strain>
    </source>
</reference>
<comment type="caution">
    <text evidence="2">The sequence shown here is derived from an EMBL/GenBank/DDBJ whole genome shotgun (WGS) entry which is preliminary data.</text>
</comment>
<dbReference type="PROSITE" id="PS51841">
    <property type="entry name" value="LTD"/>
    <property type="match status" value="1"/>
</dbReference>
<name>A0A937X9Q3_UNCEI</name>
<gene>
    <name evidence="2" type="ORF">FJY75_11690</name>
</gene>
<keyword evidence="2" id="KW-0418">Kinase</keyword>
<organism evidence="2 3">
    <name type="scientific">Eiseniibacteriota bacterium</name>
    <dbReference type="NCBI Taxonomy" id="2212470"/>
    <lineage>
        <taxon>Bacteria</taxon>
        <taxon>Candidatus Eiseniibacteriota</taxon>
    </lineage>
</organism>
<dbReference type="GO" id="GO:0016301">
    <property type="term" value="F:kinase activity"/>
    <property type="evidence" value="ECO:0007669"/>
    <property type="project" value="UniProtKB-KW"/>
</dbReference>
<evidence type="ECO:0000313" key="3">
    <source>
        <dbReference type="Proteomes" id="UP000748308"/>
    </source>
</evidence>
<dbReference type="SUPFAM" id="SSF74853">
    <property type="entry name" value="Lamin A/C globular tail domain"/>
    <property type="match status" value="1"/>
</dbReference>
<dbReference type="InterPro" id="IPR014867">
    <property type="entry name" value="Spore_coat_CotH_CotH2/3/7"/>
</dbReference>
<protein>
    <submittedName>
        <fullName evidence="2">CotH kinase family protein</fullName>
    </submittedName>
</protein>
<feature type="non-terminal residue" evidence="2">
    <location>
        <position position="1"/>
    </location>
</feature>
<dbReference type="PANTHER" id="PTHR40050:SF1">
    <property type="entry name" value="INNER SPORE COAT PROTEIN H"/>
    <property type="match status" value="1"/>
</dbReference>
<evidence type="ECO:0000259" key="1">
    <source>
        <dbReference type="PROSITE" id="PS51841"/>
    </source>
</evidence>
<dbReference type="Proteomes" id="UP000748308">
    <property type="component" value="Unassembled WGS sequence"/>
</dbReference>
<accession>A0A937X9Q3</accession>
<keyword evidence="2" id="KW-0808">Transferase</keyword>
<evidence type="ECO:0000313" key="2">
    <source>
        <dbReference type="EMBL" id="MBM3318503.1"/>
    </source>
</evidence>
<dbReference type="AlphaFoldDB" id="A0A937X9Q3"/>
<dbReference type="Pfam" id="PF08757">
    <property type="entry name" value="CotH"/>
    <property type="match status" value="1"/>
</dbReference>